<dbReference type="Proteomes" id="UP000194931">
    <property type="component" value="Unassembled WGS sequence"/>
</dbReference>
<proteinExistence type="predicted"/>
<organism evidence="7 8">
    <name type="scientific">Acetobacter okinawensis</name>
    <dbReference type="NCBI Taxonomy" id="1076594"/>
    <lineage>
        <taxon>Bacteria</taxon>
        <taxon>Pseudomonadati</taxon>
        <taxon>Pseudomonadota</taxon>
        <taxon>Alphaproteobacteria</taxon>
        <taxon>Acetobacterales</taxon>
        <taxon>Acetobacteraceae</taxon>
        <taxon>Acetobacter</taxon>
    </lineage>
</organism>
<name>A0A252BPE9_9PROT</name>
<dbReference type="AlphaFoldDB" id="A0A252BPE9"/>
<comment type="cofactor">
    <cofactor evidence="1">
        <name>FAD</name>
        <dbReference type="ChEBI" id="CHEBI:57692"/>
    </cofactor>
</comment>
<dbReference type="GO" id="GO:0071949">
    <property type="term" value="F:FAD binding"/>
    <property type="evidence" value="ECO:0007669"/>
    <property type="project" value="InterPro"/>
</dbReference>
<keyword evidence="8" id="KW-1185">Reference proteome</keyword>
<dbReference type="PANTHER" id="PTHR11530">
    <property type="entry name" value="D-AMINO ACID OXIDASE"/>
    <property type="match status" value="1"/>
</dbReference>
<dbReference type="OrthoDB" id="246701at2"/>
<keyword evidence="2" id="KW-0285">Flavoprotein</keyword>
<evidence type="ECO:0000313" key="7">
    <source>
        <dbReference type="EMBL" id="OUJ08848.1"/>
    </source>
</evidence>
<evidence type="ECO:0000256" key="6">
    <source>
        <dbReference type="ARBA" id="ARBA00039751"/>
    </source>
</evidence>
<evidence type="ECO:0000256" key="4">
    <source>
        <dbReference type="ARBA" id="ARBA00023002"/>
    </source>
</evidence>
<dbReference type="Gene3D" id="3.40.50.720">
    <property type="entry name" value="NAD(P)-binding Rossmann-like Domain"/>
    <property type="match status" value="1"/>
</dbReference>
<dbReference type="InterPro" id="IPR023209">
    <property type="entry name" value="DAO"/>
</dbReference>
<comment type="caution">
    <text evidence="7">The sequence shown here is derived from an EMBL/GenBank/DDBJ whole genome shotgun (WGS) entry which is preliminary data.</text>
</comment>
<accession>A0A252BPE9</accession>
<feature type="non-terminal residue" evidence="7">
    <location>
        <position position="76"/>
    </location>
</feature>
<dbReference type="EC" id="1.4.3.3" evidence="5"/>
<dbReference type="RefSeq" id="WP_143296385.1">
    <property type="nucleotide sequence ID" value="NZ_JOPJ01000105.1"/>
</dbReference>
<evidence type="ECO:0000256" key="5">
    <source>
        <dbReference type="ARBA" id="ARBA00039101"/>
    </source>
</evidence>
<evidence type="ECO:0000313" key="8">
    <source>
        <dbReference type="Proteomes" id="UP000194931"/>
    </source>
</evidence>
<evidence type="ECO:0000256" key="1">
    <source>
        <dbReference type="ARBA" id="ARBA00001974"/>
    </source>
</evidence>
<dbReference type="InterPro" id="IPR006181">
    <property type="entry name" value="D-amino_acid_oxidase_CS"/>
</dbReference>
<dbReference type="GO" id="GO:0005737">
    <property type="term" value="C:cytoplasm"/>
    <property type="evidence" value="ECO:0007669"/>
    <property type="project" value="TreeGrafter"/>
</dbReference>
<dbReference type="GO" id="GO:0019478">
    <property type="term" value="P:D-amino acid catabolic process"/>
    <property type="evidence" value="ECO:0007669"/>
    <property type="project" value="TreeGrafter"/>
</dbReference>
<dbReference type="EMBL" id="JOPJ01000105">
    <property type="protein sequence ID" value="OUJ08848.1"/>
    <property type="molecule type" value="Genomic_DNA"/>
</dbReference>
<keyword evidence="3" id="KW-0274">FAD</keyword>
<sequence length="76" mass="8119">ALGRTALHGTIPRLVPIRAHADQIMDIKVCLRPFRPAGPRMDVEHVAGKTVVHNYGHGGSGWSLSWGAAYLAVGHA</sequence>
<feature type="non-terminal residue" evidence="7">
    <location>
        <position position="1"/>
    </location>
</feature>
<keyword evidence="4" id="KW-0560">Oxidoreductase</keyword>
<dbReference type="PROSITE" id="PS00677">
    <property type="entry name" value="DAO"/>
    <property type="match status" value="1"/>
</dbReference>
<protein>
    <recommendedName>
        <fullName evidence="6">D-amino-acid oxidase</fullName>
        <ecNumber evidence="5">1.4.3.3</ecNumber>
    </recommendedName>
</protein>
<evidence type="ECO:0000256" key="2">
    <source>
        <dbReference type="ARBA" id="ARBA00022630"/>
    </source>
</evidence>
<evidence type="ECO:0000256" key="3">
    <source>
        <dbReference type="ARBA" id="ARBA00022827"/>
    </source>
</evidence>
<gene>
    <name evidence="7" type="ORF">HK26_01315</name>
</gene>
<dbReference type="PANTHER" id="PTHR11530:SF11">
    <property type="entry name" value="D-ASPARTATE OXIDASE"/>
    <property type="match status" value="1"/>
</dbReference>
<dbReference type="GO" id="GO:0003884">
    <property type="term" value="F:D-amino-acid oxidase activity"/>
    <property type="evidence" value="ECO:0007669"/>
    <property type="project" value="UniProtKB-EC"/>
</dbReference>
<reference evidence="8" key="1">
    <citation type="submission" date="2014-06" db="EMBL/GenBank/DDBJ databases">
        <authorList>
            <person name="Winans N.J."/>
            <person name="Newell P.D."/>
            <person name="Douglas A.E."/>
        </authorList>
    </citation>
    <scope>NUCLEOTIDE SEQUENCE [LARGE SCALE GENOMIC DNA]</scope>
</reference>